<dbReference type="EMBL" id="MN740463">
    <property type="protein sequence ID" value="QHU27821.1"/>
    <property type="molecule type" value="Genomic_DNA"/>
</dbReference>
<dbReference type="AlphaFoldDB" id="A0A6C0LDU0"/>
<sequence>MNEVVHESIYDYCEHIYENICYNNNNCHDNRDILTSDLNNFIENEIEKMSTYNINNILLSYGFDKAFKYYIDNNYDTHGSQGSQGDRPLSDIKNVHSITKTLVYFLIVSSFEVK</sequence>
<proteinExistence type="predicted"/>
<evidence type="ECO:0000313" key="1">
    <source>
        <dbReference type="EMBL" id="QHU27821.1"/>
    </source>
</evidence>
<organism evidence="1">
    <name type="scientific">viral metagenome</name>
    <dbReference type="NCBI Taxonomy" id="1070528"/>
    <lineage>
        <taxon>unclassified sequences</taxon>
        <taxon>metagenomes</taxon>
        <taxon>organismal metagenomes</taxon>
    </lineage>
</organism>
<name>A0A6C0LDU0_9ZZZZ</name>
<accession>A0A6C0LDU0</accession>
<reference evidence="1" key="1">
    <citation type="journal article" date="2020" name="Nature">
        <title>Giant virus diversity and host interactions through global metagenomics.</title>
        <authorList>
            <person name="Schulz F."/>
            <person name="Roux S."/>
            <person name="Paez-Espino D."/>
            <person name="Jungbluth S."/>
            <person name="Walsh D.A."/>
            <person name="Denef V.J."/>
            <person name="McMahon K.D."/>
            <person name="Konstantinidis K.T."/>
            <person name="Eloe-Fadrosh E.A."/>
            <person name="Kyrpides N.C."/>
            <person name="Woyke T."/>
        </authorList>
    </citation>
    <scope>NUCLEOTIDE SEQUENCE</scope>
    <source>
        <strain evidence="1">GVMAG-M-3300027769-26</strain>
    </source>
</reference>
<protein>
    <submittedName>
        <fullName evidence="1">Uncharacterized protein</fullName>
    </submittedName>
</protein>